<keyword evidence="2 6" id="KW-0812">Transmembrane</keyword>
<feature type="transmembrane region" description="Helical" evidence="6">
    <location>
        <begin position="168"/>
        <end position="189"/>
    </location>
</feature>
<dbReference type="Gene3D" id="1.20.1740.10">
    <property type="entry name" value="Amino acid/polyamine transporter I"/>
    <property type="match status" value="2"/>
</dbReference>
<evidence type="ECO:0000256" key="6">
    <source>
        <dbReference type="SAM" id="Phobius"/>
    </source>
</evidence>
<dbReference type="PANTHER" id="PTHR43243">
    <property type="entry name" value="INNER MEMBRANE TRANSPORTER YGJI-RELATED"/>
    <property type="match status" value="1"/>
</dbReference>
<accession>A0AAW2HEC9</accession>
<keyword evidence="4 6" id="KW-0472">Membrane</keyword>
<feature type="transmembrane region" description="Helical" evidence="6">
    <location>
        <begin position="282"/>
        <end position="308"/>
    </location>
</feature>
<dbReference type="GO" id="GO:0000064">
    <property type="term" value="F:L-ornithine transmembrane transporter activity"/>
    <property type="evidence" value="ECO:0007669"/>
    <property type="project" value="TreeGrafter"/>
</dbReference>
<feature type="transmembrane region" description="Helical" evidence="6">
    <location>
        <begin position="75"/>
        <end position="96"/>
    </location>
</feature>
<feature type="transmembrane region" description="Helical" evidence="6">
    <location>
        <begin position="240"/>
        <end position="261"/>
    </location>
</feature>
<feature type="transmembrane region" description="Helical" evidence="6">
    <location>
        <begin position="108"/>
        <end position="132"/>
    </location>
</feature>
<protein>
    <recommendedName>
        <fullName evidence="7">Cationic amino acid transporter C-terminal domain-containing protein</fullName>
    </recommendedName>
</protein>
<dbReference type="FunFam" id="1.20.1740.10:FF:000050">
    <property type="entry name" value="MGC157082 protein"/>
    <property type="match status" value="1"/>
</dbReference>
<evidence type="ECO:0000256" key="3">
    <source>
        <dbReference type="ARBA" id="ARBA00022989"/>
    </source>
</evidence>
<dbReference type="Pfam" id="PF13906">
    <property type="entry name" value="AA_permease_C"/>
    <property type="match status" value="1"/>
</dbReference>
<organism evidence="8">
    <name type="scientific">Menopon gallinae</name>
    <name type="common">poultry shaft louse</name>
    <dbReference type="NCBI Taxonomy" id="328185"/>
    <lineage>
        <taxon>Eukaryota</taxon>
        <taxon>Metazoa</taxon>
        <taxon>Ecdysozoa</taxon>
        <taxon>Arthropoda</taxon>
        <taxon>Hexapoda</taxon>
        <taxon>Insecta</taxon>
        <taxon>Pterygota</taxon>
        <taxon>Neoptera</taxon>
        <taxon>Paraneoptera</taxon>
        <taxon>Psocodea</taxon>
        <taxon>Troctomorpha</taxon>
        <taxon>Phthiraptera</taxon>
        <taxon>Amblycera</taxon>
        <taxon>Menoponidae</taxon>
        <taxon>Menopon</taxon>
    </lineage>
</organism>
<dbReference type="AlphaFoldDB" id="A0AAW2HEC9"/>
<feature type="transmembrane region" description="Helical" evidence="6">
    <location>
        <begin position="328"/>
        <end position="357"/>
    </location>
</feature>
<evidence type="ECO:0000313" key="8">
    <source>
        <dbReference type="EMBL" id="KAL0268059.1"/>
    </source>
</evidence>
<evidence type="ECO:0000256" key="5">
    <source>
        <dbReference type="SAM" id="MobiDB-lite"/>
    </source>
</evidence>
<evidence type="ECO:0000256" key="4">
    <source>
        <dbReference type="ARBA" id="ARBA00023136"/>
    </source>
</evidence>
<comment type="subcellular location">
    <subcellularLocation>
        <location evidence="1">Membrane</location>
        <topology evidence="1">Multi-pass membrane protein</topology>
    </subcellularLocation>
</comment>
<feature type="transmembrane region" description="Helical" evidence="6">
    <location>
        <begin position="537"/>
        <end position="556"/>
    </location>
</feature>
<name>A0AAW2HEC9_9NEOP</name>
<evidence type="ECO:0000256" key="1">
    <source>
        <dbReference type="ARBA" id="ARBA00004141"/>
    </source>
</evidence>
<sequence>MFQKGFRTSSQRSVMSICGALCRRKEVDESSVAQSSLLRVLNTFDLTALGVGSTLGVGIYVLAGEVSKSVAGPAVVISFLLAAITSVFAGLCYAEFGARVPKAGSAYIYSYYTVGEVVAFVIGWCLILEYVIGSASVARGISTYIDSLLSESIKKFFLELAPMDAPYLAPYVDFFAFGLCIVLAAALAFGVRESTIINNVLTFCNLSVVAFVIISGLFEVDFKNWQLEKSKVPPDAGEGGFAPFGVLGIVKGAAICFYGFVGFDCIATTGEEVKNPQRAIPLSILISLLIIFLAYFGVSSVLTLMWPYFDQDPDAPLPYVYGKIGWEFAKWLVSIGALFGMFSSLFGAMFPLPRIIYAMASDGLIFRVLGEVSPRTKTPVVGTAVAGLVTATMAALFNLQQLISLMALGTLLAYTIVAISVIILRYSPDFDDNYKEIGECTGLVSHCDCSGVKGFLLNYFRCSSGRPTALTKKIVVFNVAVFGIVSLIVSKLIACVNDDGTDATSIGFLSFFAVVLLIVFVSMCIQPKAGKSLPFQMPLVPLLPCLSIFLNIYLMAVLDRTTWIKLLIWLGSGIIPYIFWYIWKYRHGQLGENSRYNVNRVNNIKLNELVWTLARNNKSFMDGYVNEAFVGDLEPQKSETEKPAPSPGLKNNSIFNEIHVYDESAVTTQFSEINNNVYVEEKEPEGEEKWRSVAEVHVAPEEERVVEETRTETVIVETSADKFDAWREEDAIFGPHIPIRKRTMMNPRGKVEDVKGMVMGQETTPEKFKFKRGSRFVTNEMKEKLSKILQEQASFIRSGAERPTVNTLRNTTDYPSGQGSHTDIKTLSKAEVMNRLQQLLKNGPPKRPYFRRPALGEETKK</sequence>
<feature type="transmembrane region" description="Helical" evidence="6">
    <location>
        <begin position="196"/>
        <end position="220"/>
    </location>
</feature>
<dbReference type="PANTHER" id="PTHR43243:SF105">
    <property type="entry name" value="CATIONIC AMINO ACID TRANSPORTER C-TERMINAL DOMAIN-CONTAINING PROTEIN"/>
    <property type="match status" value="1"/>
</dbReference>
<evidence type="ECO:0000256" key="2">
    <source>
        <dbReference type="ARBA" id="ARBA00022692"/>
    </source>
</evidence>
<comment type="caution">
    <text evidence="8">The sequence shown here is derived from an EMBL/GenBank/DDBJ whole genome shotgun (WGS) entry which is preliminary data.</text>
</comment>
<dbReference type="Pfam" id="PF13520">
    <property type="entry name" value="AA_permease_2"/>
    <property type="match status" value="1"/>
</dbReference>
<feature type="transmembrane region" description="Helical" evidence="6">
    <location>
        <begin position="506"/>
        <end position="525"/>
    </location>
</feature>
<feature type="transmembrane region" description="Helical" evidence="6">
    <location>
        <begin position="403"/>
        <end position="424"/>
    </location>
</feature>
<dbReference type="GO" id="GO:0061459">
    <property type="term" value="F:L-arginine transmembrane transporter activity"/>
    <property type="evidence" value="ECO:0007669"/>
    <property type="project" value="TreeGrafter"/>
</dbReference>
<dbReference type="GO" id="GO:0005886">
    <property type="term" value="C:plasma membrane"/>
    <property type="evidence" value="ECO:0007669"/>
    <property type="project" value="TreeGrafter"/>
</dbReference>
<evidence type="ECO:0000259" key="7">
    <source>
        <dbReference type="Pfam" id="PF13906"/>
    </source>
</evidence>
<dbReference type="EMBL" id="JARGDH010000005">
    <property type="protein sequence ID" value="KAL0268059.1"/>
    <property type="molecule type" value="Genomic_DNA"/>
</dbReference>
<reference evidence="8" key="1">
    <citation type="journal article" date="2024" name="Gigascience">
        <title>Chromosome-level genome of the poultry shaft louse Menopon gallinae provides insight into the host-switching and adaptive evolution of parasitic lice.</title>
        <authorList>
            <person name="Xu Y."/>
            <person name="Ma L."/>
            <person name="Liu S."/>
            <person name="Liang Y."/>
            <person name="Liu Q."/>
            <person name="He Z."/>
            <person name="Tian L."/>
            <person name="Duan Y."/>
            <person name="Cai W."/>
            <person name="Li H."/>
            <person name="Song F."/>
        </authorList>
    </citation>
    <scope>NUCLEOTIDE SEQUENCE</scope>
    <source>
        <strain evidence="8">Cailab_2023a</strain>
    </source>
</reference>
<gene>
    <name evidence="8" type="ORF">PYX00_010139</name>
</gene>
<dbReference type="GO" id="GO:0015189">
    <property type="term" value="F:L-lysine transmembrane transporter activity"/>
    <property type="evidence" value="ECO:0007669"/>
    <property type="project" value="TreeGrafter"/>
</dbReference>
<keyword evidence="3 6" id="KW-1133">Transmembrane helix</keyword>
<dbReference type="InterPro" id="IPR029485">
    <property type="entry name" value="CAT_C"/>
</dbReference>
<proteinExistence type="predicted"/>
<dbReference type="InterPro" id="IPR002293">
    <property type="entry name" value="AA/rel_permease1"/>
</dbReference>
<feature type="region of interest" description="Disordered" evidence="5">
    <location>
        <begin position="840"/>
        <end position="861"/>
    </location>
</feature>
<feature type="transmembrane region" description="Helical" evidence="6">
    <location>
        <begin position="44"/>
        <end position="63"/>
    </location>
</feature>
<dbReference type="GO" id="GO:0097638">
    <property type="term" value="P:L-arginine import across plasma membrane"/>
    <property type="evidence" value="ECO:0007669"/>
    <property type="project" value="TreeGrafter"/>
</dbReference>
<feature type="domain" description="Cationic amino acid transporter C-terminal" evidence="7">
    <location>
        <begin position="535"/>
        <end position="583"/>
    </location>
</feature>
<feature type="transmembrane region" description="Helical" evidence="6">
    <location>
        <begin position="474"/>
        <end position="494"/>
    </location>
</feature>
<feature type="transmembrane region" description="Helical" evidence="6">
    <location>
        <begin position="562"/>
        <end position="583"/>
    </location>
</feature>